<dbReference type="Pfam" id="PF00293">
    <property type="entry name" value="NUDIX"/>
    <property type="match status" value="1"/>
</dbReference>
<dbReference type="EMBL" id="CP013023">
    <property type="protein sequence ID" value="ANF96691.1"/>
    <property type="molecule type" value="Genomic_DNA"/>
</dbReference>
<reference evidence="4" key="1">
    <citation type="submission" date="2015-10" db="EMBL/GenBank/DDBJ databases">
        <title>Genome of Paenibacillus bovis sp. nov.</title>
        <authorList>
            <person name="Wu Z."/>
            <person name="Gao C."/>
            <person name="Liu Z."/>
            <person name="Zheng H."/>
        </authorList>
    </citation>
    <scope>NUCLEOTIDE SEQUENCE [LARGE SCALE GENOMIC DNA]</scope>
    <source>
        <strain evidence="4">BD3526</strain>
    </source>
</reference>
<name>A0A172ZGB2_9BACL</name>
<dbReference type="CDD" id="cd02883">
    <property type="entry name" value="NUDIX_Hydrolase"/>
    <property type="match status" value="1"/>
</dbReference>
<dbReference type="AlphaFoldDB" id="A0A172ZGB2"/>
<protein>
    <submittedName>
        <fullName evidence="3">DNA mismatch repair protein MutT</fullName>
    </submittedName>
</protein>
<dbReference type="KEGG" id="pbv:AR543_12165"/>
<keyword evidence="4" id="KW-1185">Reference proteome</keyword>
<evidence type="ECO:0000313" key="3">
    <source>
        <dbReference type="EMBL" id="ANF96691.1"/>
    </source>
</evidence>
<dbReference type="OrthoDB" id="3531896at2"/>
<dbReference type="PANTHER" id="PTHR43736:SF1">
    <property type="entry name" value="DIHYDRONEOPTERIN TRIPHOSPHATE DIPHOSPHATASE"/>
    <property type="match status" value="1"/>
</dbReference>
<dbReference type="Gene3D" id="3.90.79.10">
    <property type="entry name" value="Nucleoside Triphosphate Pyrophosphohydrolase"/>
    <property type="match status" value="1"/>
</dbReference>
<organism evidence="3 4">
    <name type="scientific">Paenibacillus bovis</name>
    <dbReference type="NCBI Taxonomy" id="1616788"/>
    <lineage>
        <taxon>Bacteria</taxon>
        <taxon>Bacillati</taxon>
        <taxon>Bacillota</taxon>
        <taxon>Bacilli</taxon>
        <taxon>Bacillales</taxon>
        <taxon>Paenibacillaceae</taxon>
        <taxon>Paenibacillus</taxon>
    </lineage>
</organism>
<dbReference type="SUPFAM" id="SSF55811">
    <property type="entry name" value="Nudix"/>
    <property type="match status" value="1"/>
</dbReference>
<dbReference type="PANTHER" id="PTHR43736">
    <property type="entry name" value="ADP-RIBOSE PYROPHOSPHATASE"/>
    <property type="match status" value="1"/>
</dbReference>
<dbReference type="InterPro" id="IPR015797">
    <property type="entry name" value="NUDIX_hydrolase-like_dom_sf"/>
</dbReference>
<dbReference type="InterPro" id="IPR000086">
    <property type="entry name" value="NUDIX_hydrolase_dom"/>
</dbReference>
<reference evidence="3 4" key="2">
    <citation type="journal article" date="2016" name="Int. J. Syst. Evol. Microbiol.">
        <title>Paenibacillus bovis sp. nov., isolated from raw yak (Bos grunniens) milk.</title>
        <authorList>
            <person name="Gao C."/>
            <person name="Han J."/>
            <person name="Liu Z."/>
            <person name="Xu X."/>
            <person name="Hang F."/>
            <person name="Wu Z."/>
        </authorList>
    </citation>
    <scope>NUCLEOTIDE SEQUENCE [LARGE SCALE GENOMIC DNA]</scope>
    <source>
        <strain evidence="3 4">BD3526</strain>
    </source>
</reference>
<proteinExistence type="inferred from homology"/>
<sequence length="148" mass="16545">MSIINVEGAIYRADQWLLIRRSVQEEHAGGTLALVGGKLDAHEQGTDQLEEALYREVDEEVGIRIAPNPQYLYNSVFRTDAGQTVLNIVFLCEYAEGQAHSKSAAEVDDVYWMTSEQLLGDPSAPPWTKESIRRAEAARQQLLLNQSL</sequence>
<comment type="similarity">
    <text evidence="1">Belongs to the Nudix hydrolase family.</text>
</comment>
<dbReference type="STRING" id="1616788.AR543_12165"/>
<dbReference type="RefSeq" id="WP_060534768.1">
    <property type="nucleotide sequence ID" value="NZ_CP013023.1"/>
</dbReference>
<feature type="domain" description="Nudix hydrolase" evidence="2">
    <location>
        <begin position="1"/>
        <end position="136"/>
    </location>
</feature>
<gene>
    <name evidence="3" type="ORF">AR543_12165</name>
</gene>
<evidence type="ECO:0000313" key="4">
    <source>
        <dbReference type="Proteomes" id="UP000078148"/>
    </source>
</evidence>
<dbReference type="Proteomes" id="UP000078148">
    <property type="component" value="Chromosome"/>
</dbReference>
<accession>A0A172ZGB2</accession>
<evidence type="ECO:0000259" key="2">
    <source>
        <dbReference type="PROSITE" id="PS51462"/>
    </source>
</evidence>
<evidence type="ECO:0000256" key="1">
    <source>
        <dbReference type="ARBA" id="ARBA00005582"/>
    </source>
</evidence>
<dbReference type="PROSITE" id="PS51462">
    <property type="entry name" value="NUDIX"/>
    <property type="match status" value="1"/>
</dbReference>